<evidence type="ECO:0000313" key="1">
    <source>
        <dbReference type="EMBL" id="BCL44548.1"/>
    </source>
</evidence>
<name>A0AAU9CLF2_9ENTR</name>
<dbReference type="Pfam" id="PF02413">
    <property type="entry name" value="Caudo_TAP"/>
    <property type="match status" value="1"/>
</dbReference>
<organism evidence="1 2">
    <name type="scientific">Enterobacter roggenkampii</name>
    <dbReference type="NCBI Taxonomy" id="1812935"/>
    <lineage>
        <taxon>Bacteria</taxon>
        <taxon>Pseudomonadati</taxon>
        <taxon>Pseudomonadota</taxon>
        <taxon>Gammaproteobacteria</taxon>
        <taxon>Enterobacterales</taxon>
        <taxon>Enterobacteriaceae</taxon>
        <taxon>Enterobacter</taxon>
        <taxon>Enterobacter cloacae complex</taxon>
    </lineage>
</organism>
<dbReference type="InterPro" id="IPR003458">
    <property type="entry name" value="Phage_T4_Gp38_tail_assem"/>
</dbReference>
<dbReference type="AlphaFoldDB" id="A0AAU9CLF2"/>
<reference evidence="1" key="1">
    <citation type="journal article" date="2020" name="J Glob Antimicrob Resist">
        <title>Genomic characterization of clinical Enterobacter roggenkampii co-harboring blaIMP-1- and blaGES-5-encoding IncP6 and mcr-9-encoding IncHI2 plasmids isolated in Japan.</title>
        <authorList>
            <person name="Umeda K."/>
            <person name="Nakamura H."/>
            <person name="Fukuda A."/>
            <person name="Matsumoto Y."/>
            <person name="Motooka D."/>
            <person name="Nakamura S."/>
            <person name="Yasui Y."/>
            <person name="Yoshida H."/>
            <person name="Kawahara R."/>
        </authorList>
    </citation>
    <scope>NUCLEOTIDE SEQUENCE</scope>
    <source>
        <strain evidence="1">OIPH-N260</strain>
    </source>
</reference>
<dbReference type="PANTHER" id="PTHR34413">
    <property type="entry name" value="PROPHAGE TAIL FIBER ASSEMBLY PROTEIN HOMOLOG TFAE-RELATED-RELATED"/>
    <property type="match status" value="1"/>
</dbReference>
<gene>
    <name evidence="1" type="ORF">OIPHN260_40500</name>
</gene>
<dbReference type="PANTHER" id="PTHR34413:SF2">
    <property type="entry name" value="PROPHAGE TAIL FIBER ASSEMBLY PROTEIN HOMOLOG TFAE-RELATED"/>
    <property type="match status" value="1"/>
</dbReference>
<protein>
    <submittedName>
        <fullName evidence="1">Tail assembly protein</fullName>
    </submittedName>
</protein>
<sequence>MMNEQYYYSYSAKGFFWLGENDLKGNDIPYDLKPLSEVEHAALFKGQSQGLFINFTPDGPELIEQPEYPPEELIAQAENKKEKLLSEAEFVIAPLARAVKLKIATQDEIKRLEAWEIYSVMVNRVDTSNPEWPEKPEDVA</sequence>
<accession>A0AAU9CLF2</accession>
<dbReference type="Proteomes" id="UP000595858">
    <property type="component" value="Chromosome"/>
</dbReference>
<evidence type="ECO:0000313" key="2">
    <source>
        <dbReference type="Proteomes" id="UP000595858"/>
    </source>
</evidence>
<proteinExistence type="predicted"/>
<dbReference type="InterPro" id="IPR051220">
    <property type="entry name" value="TFA_Chaperone"/>
</dbReference>
<dbReference type="EMBL" id="AP023447">
    <property type="protein sequence ID" value="BCL44548.1"/>
    <property type="molecule type" value="Genomic_DNA"/>
</dbReference>